<evidence type="ECO:0000259" key="1">
    <source>
        <dbReference type="PROSITE" id="PS51186"/>
    </source>
</evidence>
<dbReference type="InterPro" id="IPR000182">
    <property type="entry name" value="GNAT_dom"/>
</dbReference>
<gene>
    <name evidence="2" type="ORF">P280DRAFT_216181</name>
</gene>
<protein>
    <recommendedName>
        <fullName evidence="1">N-acetyltransferase domain-containing protein</fullName>
    </recommendedName>
</protein>
<dbReference type="PANTHER" id="PTHR42791">
    <property type="entry name" value="GNAT FAMILY ACETYLTRANSFERASE"/>
    <property type="match status" value="1"/>
</dbReference>
<organism evidence="2 3">
    <name type="scientific">Massarina eburnea CBS 473.64</name>
    <dbReference type="NCBI Taxonomy" id="1395130"/>
    <lineage>
        <taxon>Eukaryota</taxon>
        <taxon>Fungi</taxon>
        <taxon>Dikarya</taxon>
        <taxon>Ascomycota</taxon>
        <taxon>Pezizomycotina</taxon>
        <taxon>Dothideomycetes</taxon>
        <taxon>Pleosporomycetidae</taxon>
        <taxon>Pleosporales</taxon>
        <taxon>Massarineae</taxon>
        <taxon>Massarinaceae</taxon>
        <taxon>Massarina</taxon>
    </lineage>
</organism>
<dbReference type="InterPro" id="IPR052523">
    <property type="entry name" value="Trichothecene_AcTrans"/>
</dbReference>
<proteinExistence type="predicted"/>
<dbReference type="SUPFAM" id="SSF55729">
    <property type="entry name" value="Acyl-CoA N-acyltransferases (Nat)"/>
    <property type="match status" value="1"/>
</dbReference>
<dbReference type="EMBL" id="MU006779">
    <property type="protein sequence ID" value="KAF2643761.1"/>
    <property type="molecule type" value="Genomic_DNA"/>
</dbReference>
<dbReference type="GO" id="GO:0016747">
    <property type="term" value="F:acyltransferase activity, transferring groups other than amino-acyl groups"/>
    <property type="evidence" value="ECO:0007669"/>
    <property type="project" value="InterPro"/>
</dbReference>
<name>A0A6A6SA34_9PLEO</name>
<dbReference type="PANTHER" id="PTHR42791:SF14">
    <property type="entry name" value="N-ACETYLTRANSFERASE DOMAIN-CONTAINING PROTEIN"/>
    <property type="match status" value="1"/>
</dbReference>
<dbReference type="InterPro" id="IPR016181">
    <property type="entry name" value="Acyl_CoA_acyltransferase"/>
</dbReference>
<sequence length="243" mass="26794">MTTSADHVFVEPVTSPEDFTHIFYIIGEAFGRQARDAVWTVLNPGWEDAKGQQKGAADLAKRFNSVQTNKDGKPNTVFLKATLPDPAVESKRKVVGMAIWQQCSFVHGFGDPPSADLGDSLLGLDPKEARFASQVFASLWKRRIETTKEKSTAAPPAIFVLDMCCVDPAFQRRGIAQKLVQWGLDEAEKRGGLECTTEASSMGRGAYVKLGFKDEGTGDVVYEVDDEFKSRDKPPNIFLRTES</sequence>
<keyword evidence="3" id="KW-1185">Reference proteome</keyword>
<dbReference type="AlphaFoldDB" id="A0A6A6SA34"/>
<dbReference type="PROSITE" id="PS51186">
    <property type="entry name" value="GNAT"/>
    <property type="match status" value="1"/>
</dbReference>
<feature type="domain" description="N-acetyltransferase" evidence="1">
    <location>
        <begin position="161"/>
        <end position="234"/>
    </location>
</feature>
<dbReference type="Gene3D" id="3.40.630.30">
    <property type="match status" value="1"/>
</dbReference>
<evidence type="ECO:0000313" key="3">
    <source>
        <dbReference type="Proteomes" id="UP000799753"/>
    </source>
</evidence>
<dbReference type="Pfam" id="PF13673">
    <property type="entry name" value="Acetyltransf_10"/>
    <property type="match status" value="1"/>
</dbReference>
<reference evidence="2" key="1">
    <citation type="journal article" date="2020" name="Stud. Mycol.">
        <title>101 Dothideomycetes genomes: a test case for predicting lifestyles and emergence of pathogens.</title>
        <authorList>
            <person name="Haridas S."/>
            <person name="Albert R."/>
            <person name="Binder M."/>
            <person name="Bloem J."/>
            <person name="Labutti K."/>
            <person name="Salamov A."/>
            <person name="Andreopoulos B."/>
            <person name="Baker S."/>
            <person name="Barry K."/>
            <person name="Bills G."/>
            <person name="Bluhm B."/>
            <person name="Cannon C."/>
            <person name="Castanera R."/>
            <person name="Culley D."/>
            <person name="Daum C."/>
            <person name="Ezra D."/>
            <person name="Gonzalez J."/>
            <person name="Henrissat B."/>
            <person name="Kuo A."/>
            <person name="Liang C."/>
            <person name="Lipzen A."/>
            <person name="Lutzoni F."/>
            <person name="Magnuson J."/>
            <person name="Mondo S."/>
            <person name="Nolan M."/>
            <person name="Ohm R."/>
            <person name="Pangilinan J."/>
            <person name="Park H.-J."/>
            <person name="Ramirez L."/>
            <person name="Alfaro M."/>
            <person name="Sun H."/>
            <person name="Tritt A."/>
            <person name="Yoshinaga Y."/>
            <person name="Zwiers L.-H."/>
            <person name="Turgeon B."/>
            <person name="Goodwin S."/>
            <person name="Spatafora J."/>
            <person name="Crous P."/>
            <person name="Grigoriev I."/>
        </authorList>
    </citation>
    <scope>NUCLEOTIDE SEQUENCE</scope>
    <source>
        <strain evidence="2">CBS 473.64</strain>
    </source>
</reference>
<accession>A0A6A6SA34</accession>
<evidence type="ECO:0000313" key="2">
    <source>
        <dbReference type="EMBL" id="KAF2643761.1"/>
    </source>
</evidence>
<dbReference type="Proteomes" id="UP000799753">
    <property type="component" value="Unassembled WGS sequence"/>
</dbReference>
<dbReference type="OrthoDB" id="2832510at2759"/>
<dbReference type="CDD" id="cd04301">
    <property type="entry name" value="NAT_SF"/>
    <property type="match status" value="1"/>
</dbReference>